<comment type="caution">
    <text evidence="3">The sequence shown here is derived from an EMBL/GenBank/DDBJ whole genome shotgun (WGS) entry which is preliminary data.</text>
</comment>
<evidence type="ECO:0000256" key="2">
    <source>
        <dbReference type="SAM" id="SignalP"/>
    </source>
</evidence>
<evidence type="ECO:0008006" key="5">
    <source>
        <dbReference type="Google" id="ProtNLM"/>
    </source>
</evidence>
<dbReference type="EMBL" id="MRCB01000032">
    <property type="protein sequence ID" value="OKH20280.1"/>
    <property type="molecule type" value="Genomic_DNA"/>
</dbReference>
<reference evidence="3 4" key="1">
    <citation type="submission" date="2016-11" db="EMBL/GenBank/DDBJ databases">
        <title>Draft Genome Sequences of Nine Cyanobacterial Strains from Diverse Habitats.</title>
        <authorList>
            <person name="Zhu T."/>
            <person name="Hou S."/>
            <person name="Lu X."/>
            <person name="Hess W.R."/>
        </authorList>
    </citation>
    <scope>NUCLEOTIDE SEQUENCE [LARGE SCALE GENOMIC DNA]</scope>
    <source>
        <strain evidence="3 4">NIES-593</strain>
    </source>
</reference>
<dbReference type="AlphaFoldDB" id="A0A1U7H9N0"/>
<name>A0A1U7H9N0_9CYAN</name>
<protein>
    <recommendedName>
        <fullName evidence="5">Transketolase</fullName>
    </recommendedName>
</protein>
<keyword evidence="1" id="KW-0472">Membrane</keyword>
<evidence type="ECO:0000313" key="4">
    <source>
        <dbReference type="Proteomes" id="UP000186868"/>
    </source>
</evidence>
<feature type="transmembrane region" description="Helical" evidence="1">
    <location>
        <begin position="165"/>
        <end position="184"/>
    </location>
</feature>
<evidence type="ECO:0000256" key="1">
    <source>
        <dbReference type="SAM" id="Phobius"/>
    </source>
</evidence>
<gene>
    <name evidence="3" type="ORF">NIES593_19415</name>
</gene>
<feature type="signal peptide" evidence="2">
    <location>
        <begin position="1"/>
        <end position="23"/>
    </location>
</feature>
<keyword evidence="4" id="KW-1185">Reference proteome</keyword>
<feature type="chain" id="PRO_5012866295" description="Transketolase" evidence="2">
    <location>
        <begin position="24"/>
        <end position="193"/>
    </location>
</feature>
<dbReference type="Proteomes" id="UP000186868">
    <property type="component" value="Unassembled WGS sequence"/>
</dbReference>
<accession>A0A1U7H9N0</accession>
<keyword evidence="1" id="KW-0812">Transmembrane</keyword>
<sequence>MTKELMKILSGILFLSCISPVAAHNIETDGDVGATFHIEPNHNPRAGEPARAWFALTRQGGELIPLDQCNCQLTVRPQSKDIEGSSIPNPPLKAVSAEQYRNIPGADIVFPEAGIYELEIGGTPKGKTKFKPFKLAYSVTVLPGKTVSQKSSSQSATNKHNKGQWIGVAIASVAIFSTVSIYLAKKPSKSKEK</sequence>
<evidence type="ECO:0000313" key="3">
    <source>
        <dbReference type="EMBL" id="OKH20280.1"/>
    </source>
</evidence>
<organism evidence="3 4">
    <name type="scientific">Hydrococcus rivularis NIES-593</name>
    <dbReference type="NCBI Taxonomy" id="1921803"/>
    <lineage>
        <taxon>Bacteria</taxon>
        <taxon>Bacillati</taxon>
        <taxon>Cyanobacteriota</taxon>
        <taxon>Cyanophyceae</taxon>
        <taxon>Pleurocapsales</taxon>
        <taxon>Hydrococcaceae</taxon>
        <taxon>Hydrococcus</taxon>
    </lineage>
</organism>
<keyword evidence="2" id="KW-0732">Signal</keyword>
<dbReference type="OrthoDB" id="509850at2"/>
<proteinExistence type="predicted"/>
<dbReference type="RefSeq" id="WP_073601162.1">
    <property type="nucleotide sequence ID" value="NZ_MRCB01000032.1"/>
</dbReference>
<keyword evidence="1" id="KW-1133">Transmembrane helix</keyword>